<dbReference type="Pfam" id="PF03928">
    <property type="entry name" value="HbpS-like"/>
    <property type="match status" value="1"/>
</dbReference>
<dbReference type="PANTHER" id="PTHR28255:SF1">
    <property type="entry name" value="UPF0303 PROTEIN YBR137W"/>
    <property type="match status" value="1"/>
</dbReference>
<dbReference type="Proteomes" id="UP000307169">
    <property type="component" value="Unassembled WGS sequence"/>
</dbReference>
<name>A0A4T0QUE0_9BASI</name>
<dbReference type="GO" id="GO:0072380">
    <property type="term" value="C:TRC complex"/>
    <property type="evidence" value="ECO:0007669"/>
    <property type="project" value="TreeGrafter"/>
</dbReference>
<dbReference type="EMBL" id="SPRH01000043">
    <property type="protein sequence ID" value="TIB97877.1"/>
    <property type="molecule type" value="Genomic_DNA"/>
</dbReference>
<sequence length="276" mass="31027">MKISEIKLKHSIKGLKAYEKLTLRKFDSDDAWLISDKLRSYDYEGSSIVFTVRLFNGLELTSGVIGQVAPHNYDWLNAKYNTVAKYHMSSHLYGQNLIVKHHSIPSWQLSPEDTSRIAAMADVSEYTNEYFRTLLVEEKGCQVDWNELSDDYRTFISTFEKKTLLHFTGDELDGFFKSIFPSSVAKTGPNGCYYIENVRIKDSNEKLKISPTNLMGEKTENKYPEYAAHGGAFPINIKNVSGPIGALSISGLPNGSLDHAVAYNVINELAAHQAQV</sequence>
<evidence type="ECO:0000313" key="1">
    <source>
        <dbReference type="EMBL" id="TIB97877.1"/>
    </source>
</evidence>
<dbReference type="SUPFAM" id="SSF143744">
    <property type="entry name" value="GlcG-like"/>
    <property type="match status" value="1"/>
</dbReference>
<gene>
    <name evidence="2" type="ORF">E3Q10_03183</name>
    <name evidence="1" type="ORF">E3Q17_03247</name>
</gene>
<dbReference type="GO" id="GO:0006620">
    <property type="term" value="P:post-translational protein targeting to endoplasmic reticulum membrane"/>
    <property type="evidence" value="ECO:0007669"/>
    <property type="project" value="TreeGrafter"/>
</dbReference>
<accession>A0A4T0QUE0</accession>
<reference evidence="3 4" key="1">
    <citation type="submission" date="2019-03" db="EMBL/GenBank/DDBJ databases">
        <title>Sequencing 25 genomes of Wallemia mellicola.</title>
        <authorList>
            <person name="Gostincar C."/>
        </authorList>
    </citation>
    <scope>NUCLEOTIDE SEQUENCE [LARGE SCALE GENOMIC DNA]</scope>
    <source>
        <strain evidence="1 4">EXF-1262</strain>
        <strain evidence="2 3">EXF-8738</strain>
    </source>
</reference>
<evidence type="ECO:0000313" key="2">
    <source>
        <dbReference type="EMBL" id="TIC28489.1"/>
    </source>
</evidence>
<dbReference type="InterPro" id="IPR038084">
    <property type="entry name" value="PduO/GlcC-like_sf"/>
</dbReference>
<evidence type="ECO:0000313" key="3">
    <source>
        <dbReference type="Proteomes" id="UP000305647"/>
    </source>
</evidence>
<dbReference type="Proteomes" id="UP000305647">
    <property type="component" value="Unassembled WGS sequence"/>
</dbReference>
<dbReference type="InterPro" id="IPR005624">
    <property type="entry name" value="PduO/GlcC-like"/>
</dbReference>
<evidence type="ECO:0000313" key="4">
    <source>
        <dbReference type="Proteomes" id="UP000307169"/>
    </source>
</evidence>
<comment type="caution">
    <text evidence="2">The sequence shown here is derived from an EMBL/GenBank/DDBJ whole genome shotgun (WGS) entry which is preliminary data.</text>
</comment>
<organism evidence="2 3">
    <name type="scientific">Wallemia mellicola</name>
    <dbReference type="NCBI Taxonomy" id="1708541"/>
    <lineage>
        <taxon>Eukaryota</taxon>
        <taxon>Fungi</taxon>
        <taxon>Dikarya</taxon>
        <taxon>Basidiomycota</taxon>
        <taxon>Wallemiomycotina</taxon>
        <taxon>Wallemiomycetes</taxon>
        <taxon>Wallemiales</taxon>
        <taxon>Wallemiaceae</taxon>
        <taxon>Wallemia</taxon>
    </lineage>
</organism>
<dbReference type="EMBL" id="SPRO01000039">
    <property type="protein sequence ID" value="TIC28489.1"/>
    <property type="molecule type" value="Genomic_DNA"/>
</dbReference>
<dbReference type="InterPro" id="IPR010371">
    <property type="entry name" value="YBR137W-like"/>
</dbReference>
<dbReference type="PANTHER" id="PTHR28255">
    <property type="match status" value="1"/>
</dbReference>
<protein>
    <submittedName>
        <fullName evidence="2">Uncharacterized protein</fullName>
    </submittedName>
</protein>
<dbReference type="AlphaFoldDB" id="A0A4T0QUE0"/>
<proteinExistence type="predicted"/>
<dbReference type="Gene3D" id="3.30.450.150">
    <property type="entry name" value="Haem-degrading domain"/>
    <property type="match status" value="2"/>
</dbReference>